<comment type="catalytic activity">
    <reaction evidence="1 9">
        <text>N-(5-phospho-beta-D-ribosyl)anthranilate = 1-(2-carboxyphenylamino)-1-deoxy-D-ribulose 5-phosphate</text>
        <dbReference type="Rhea" id="RHEA:21540"/>
        <dbReference type="ChEBI" id="CHEBI:18277"/>
        <dbReference type="ChEBI" id="CHEBI:58613"/>
        <dbReference type="EC" id="5.3.1.24"/>
    </reaction>
</comment>
<dbReference type="Gene3D" id="3.20.20.70">
    <property type="entry name" value="Aldolase class I"/>
    <property type="match status" value="1"/>
</dbReference>
<dbReference type="eggNOG" id="COG0135">
    <property type="taxonomic scope" value="Bacteria"/>
</dbReference>
<dbReference type="GO" id="GO:0000162">
    <property type="term" value="P:L-tryptophan biosynthetic process"/>
    <property type="evidence" value="ECO:0007669"/>
    <property type="project" value="UniProtKB-UniRule"/>
</dbReference>
<keyword evidence="7 9" id="KW-0057">Aromatic amino acid biosynthesis</keyword>
<gene>
    <name evidence="9" type="primary">trpF</name>
    <name evidence="10" type="ORF">HMPREF9140_00774</name>
</gene>
<dbReference type="SUPFAM" id="SSF51366">
    <property type="entry name" value="Ribulose-phoshate binding barrel"/>
    <property type="match status" value="1"/>
</dbReference>
<dbReference type="UniPathway" id="UPA00035">
    <property type="reaction ID" value="UER00042"/>
</dbReference>
<keyword evidence="11" id="KW-1185">Reference proteome</keyword>
<dbReference type="PATRIC" id="fig|883158.3.peg.781"/>
<keyword evidence="8 9" id="KW-0413">Isomerase</keyword>
<organism evidence="10 11">
    <name type="scientific">Prevotella micans F0438</name>
    <dbReference type="NCBI Taxonomy" id="883158"/>
    <lineage>
        <taxon>Bacteria</taxon>
        <taxon>Pseudomonadati</taxon>
        <taxon>Bacteroidota</taxon>
        <taxon>Bacteroidia</taxon>
        <taxon>Bacteroidales</taxon>
        <taxon>Prevotellaceae</taxon>
        <taxon>Prevotella</taxon>
    </lineage>
</organism>
<dbReference type="InterPro" id="IPR011060">
    <property type="entry name" value="RibuloseP-bd_barrel"/>
</dbReference>
<dbReference type="HAMAP" id="MF_00135">
    <property type="entry name" value="PRAI"/>
    <property type="match status" value="1"/>
</dbReference>
<keyword evidence="5 9" id="KW-0028">Amino-acid biosynthesis</keyword>
<dbReference type="STRING" id="883158.HMPREF9140_00774"/>
<dbReference type="PANTHER" id="PTHR42894">
    <property type="entry name" value="N-(5'-PHOSPHORIBOSYL)ANTHRANILATE ISOMERASE"/>
    <property type="match status" value="1"/>
</dbReference>
<dbReference type="InterPro" id="IPR044643">
    <property type="entry name" value="TrpF_fam"/>
</dbReference>
<sequence>MIIKICGMREADNIHDVSELGIDWVGLDFRPDSPRLVLQIPSNAGFIPDRGSFKTKSQSKQVKLCGVFANDMPQNIVTRAFNFHLDLIQLNGIENAVMIDNLRRTLVPDIRPEIKIIKQLDINHKNDFEKCKPYIGYADYFLFKLFADSSTLDAYTDDIPFLLETNTIEEVERVKHINHPAFIGVDINEGFEIAPARKDIDKLRRTIASVL</sequence>
<dbReference type="PANTHER" id="PTHR42894:SF1">
    <property type="entry name" value="N-(5'-PHOSPHORIBOSYL)ANTHRANILATE ISOMERASE"/>
    <property type="match status" value="1"/>
</dbReference>
<evidence type="ECO:0000256" key="4">
    <source>
        <dbReference type="ARBA" id="ARBA00022272"/>
    </source>
</evidence>
<proteinExistence type="inferred from homology"/>
<reference evidence="10 11" key="1">
    <citation type="submission" date="2011-12" db="EMBL/GenBank/DDBJ databases">
        <title>The Genome Sequence of Prevotella micans F0438.</title>
        <authorList>
            <consortium name="The Broad Institute Genome Sequencing Platform"/>
            <person name="Earl A."/>
            <person name="Ward D."/>
            <person name="Feldgarden M."/>
            <person name="Gevers D."/>
            <person name="Izard J."/>
            <person name="Baranova O.V."/>
            <person name="Blanton J.M."/>
            <person name="Wade W.G."/>
            <person name="Dewhirst F.E."/>
            <person name="Young S.K."/>
            <person name="Zeng Q."/>
            <person name="Gargeya S."/>
            <person name="Fitzgerald M."/>
            <person name="Haas B."/>
            <person name="Abouelleil A."/>
            <person name="Alvarado L."/>
            <person name="Arachchi H.M."/>
            <person name="Berlin A."/>
            <person name="Chapman S.B."/>
            <person name="Gearin G."/>
            <person name="Goldberg J."/>
            <person name="Griggs A."/>
            <person name="Gujja S."/>
            <person name="Hansen M."/>
            <person name="Heiman D."/>
            <person name="Howarth C."/>
            <person name="Larimer J."/>
            <person name="Lui A."/>
            <person name="MacDonald P.J.P."/>
            <person name="McCowen C."/>
            <person name="Montmayeur A."/>
            <person name="Murphy C."/>
            <person name="Neiman D."/>
            <person name="Pearson M."/>
            <person name="Priest M."/>
            <person name="Roberts A."/>
            <person name="Saif S."/>
            <person name="Shea T."/>
            <person name="Sisk P."/>
            <person name="Stolte C."/>
            <person name="Sykes S."/>
            <person name="Wortman J."/>
            <person name="Nusbaum C."/>
            <person name="Birren B."/>
        </authorList>
    </citation>
    <scope>NUCLEOTIDE SEQUENCE [LARGE SCALE GENOMIC DNA]</scope>
    <source>
        <strain evidence="10 11">F0438</strain>
    </source>
</reference>
<dbReference type="AlphaFoldDB" id="H1Q1I6"/>
<dbReference type="Proteomes" id="UP000016023">
    <property type="component" value="Unassembled WGS sequence"/>
</dbReference>
<dbReference type="EMBL" id="AGWK01000025">
    <property type="protein sequence ID" value="EHO71969.1"/>
    <property type="molecule type" value="Genomic_DNA"/>
</dbReference>
<accession>H1Q1I6</accession>
<comment type="similarity">
    <text evidence="9">Belongs to the TrpF family.</text>
</comment>
<keyword evidence="6 9" id="KW-0822">Tryptophan biosynthesis</keyword>
<dbReference type="RefSeq" id="WP_006951868.1">
    <property type="nucleotide sequence ID" value="NZ_JH594521.1"/>
</dbReference>
<name>H1Q1I6_9BACT</name>
<dbReference type="EC" id="5.3.1.24" evidence="3 9"/>
<evidence type="ECO:0000256" key="6">
    <source>
        <dbReference type="ARBA" id="ARBA00022822"/>
    </source>
</evidence>
<dbReference type="GO" id="GO:0004640">
    <property type="term" value="F:phosphoribosylanthranilate isomerase activity"/>
    <property type="evidence" value="ECO:0007669"/>
    <property type="project" value="UniProtKB-UniRule"/>
</dbReference>
<evidence type="ECO:0000313" key="11">
    <source>
        <dbReference type="Proteomes" id="UP000016023"/>
    </source>
</evidence>
<evidence type="ECO:0000256" key="3">
    <source>
        <dbReference type="ARBA" id="ARBA00012572"/>
    </source>
</evidence>
<evidence type="ECO:0000256" key="7">
    <source>
        <dbReference type="ARBA" id="ARBA00023141"/>
    </source>
</evidence>
<evidence type="ECO:0000256" key="8">
    <source>
        <dbReference type="ARBA" id="ARBA00023235"/>
    </source>
</evidence>
<comment type="caution">
    <text evidence="10">The sequence shown here is derived from an EMBL/GenBank/DDBJ whole genome shotgun (WGS) entry which is preliminary data.</text>
</comment>
<dbReference type="InterPro" id="IPR001240">
    <property type="entry name" value="PRAI_dom"/>
</dbReference>
<evidence type="ECO:0000256" key="1">
    <source>
        <dbReference type="ARBA" id="ARBA00001164"/>
    </source>
</evidence>
<comment type="pathway">
    <text evidence="2 9">Amino-acid biosynthesis; L-tryptophan biosynthesis; L-tryptophan from chorismate: step 3/5.</text>
</comment>
<protein>
    <recommendedName>
        <fullName evidence="4 9">N-(5'-phosphoribosyl)anthranilate isomerase</fullName>
        <shortName evidence="9">PRAI</shortName>
        <ecNumber evidence="3 9">5.3.1.24</ecNumber>
    </recommendedName>
</protein>
<dbReference type="InterPro" id="IPR013785">
    <property type="entry name" value="Aldolase_TIM"/>
</dbReference>
<evidence type="ECO:0000256" key="9">
    <source>
        <dbReference type="HAMAP-Rule" id="MF_00135"/>
    </source>
</evidence>
<evidence type="ECO:0000256" key="2">
    <source>
        <dbReference type="ARBA" id="ARBA00004664"/>
    </source>
</evidence>
<dbReference type="HOGENOM" id="CLU_076364_1_2_10"/>
<evidence type="ECO:0000313" key="10">
    <source>
        <dbReference type="EMBL" id="EHO71969.1"/>
    </source>
</evidence>
<evidence type="ECO:0000256" key="5">
    <source>
        <dbReference type="ARBA" id="ARBA00022605"/>
    </source>
</evidence>